<dbReference type="PROSITE" id="PS00662">
    <property type="entry name" value="T2SP_E"/>
    <property type="match status" value="1"/>
</dbReference>
<comment type="similarity">
    <text evidence="1">Belongs to the GSP E family.</text>
</comment>
<name>A0A562S0X7_9BACT</name>
<dbReference type="PANTHER" id="PTHR30258">
    <property type="entry name" value="TYPE II SECRETION SYSTEM PROTEIN GSPE-RELATED"/>
    <property type="match status" value="1"/>
</dbReference>
<dbReference type="AlphaFoldDB" id="A0A562S0X7"/>
<dbReference type="PANTHER" id="PTHR30258:SF1">
    <property type="entry name" value="PROTEIN TRANSPORT PROTEIN HOFB HOMOLOG"/>
    <property type="match status" value="1"/>
</dbReference>
<dbReference type="Gene3D" id="3.30.450.90">
    <property type="match status" value="1"/>
</dbReference>
<dbReference type="InterPro" id="IPR001482">
    <property type="entry name" value="T2SS/T4SS_dom"/>
</dbReference>
<dbReference type="SUPFAM" id="SSF52540">
    <property type="entry name" value="P-loop containing nucleoside triphosphate hydrolases"/>
    <property type="match status" value="1"/>
</dbReference>
<dbReference type="SMART" id="SM00382">
    <property type="entry name" value="AAA"/>
    <property type="match status" value="1"/>
</dbReference>
<dbReference type="Gene3D" id="3.30.300.160">
    <property type="entry name" value="Type II secretion system, protein E, N-terminal domain"/>
    <property type="match status" value="1"/>
</dbReference>
<evidence type="ECO:0000259" key="4">
    <source>
        <dbReference type="PROSITE" id="PS00662"/>
    </source>
</evidence>
<dbReference type="Gene3D" id="3.40.50.300">
    <property type="entry name" value="P-loop containing nucleotide triphosphate hydrolases"/>
    <property type="match status" value="1"/>
</dbReference>
<protein>
    <submittedName>
        <fullName evidence="5">Type II secretory ATPase GspE/PulE/Tfp pilus assembly ATPase PilB-like protein</fullName>
    </submittedName>
</protein>
<dbReference type="InterPro" id="IPR007831">
    <property type="entry name" value="T2SS_GspE_N"/>
</dbReference>
<gene>
    <name evidence="5" type="ORF">LZ24_00939</name>
</gene>
<organism evidence="5 6">
    <name type="scientific">Desulfobotulus alkaliphilus</name>
    <dbReference type="NCBI Taxonomy" id="622671"/>
    <lineage>
        <taxon>Bacteria</taxon>
        <taxon>Pseudomonadati</taxon>
        <taxon>Thermodesulfobacteriota</taxon>
        <taxon>Desulfobacteria</taxon>
        <taxon>Desulfobacterales</taxon>
        <taxon>Desulfobacteraceae</taxon>
        <taxon>Desulfobotulus</taxon>
    </lineage>
</organism>
<accession>A0A562S0X7</accession>
<keyword evidence="2" id="KW-0547">Nucleotide-binding</keyword>
<dbReference type="RefSeq" id="WP_144682834.1">
    <property type="nucleotide sequence ID" value="NZ_VLLC01000005.1"/>
</dbReference>
<dbReference type="GO" id="GO:0005524">
    <property type="term" value="F:ATP binding"/>
    <property type="evidence" value="ECO:0007669"/>
    <property type="project" value="UniProtKB-KW"/>
</dbReference>
<sequence>MTVSHGLSEIEIRIREAEEYYRHGLYKEASQIYEKLLSESYLDTETAGSIAERIRETESKIKEMESIDKQVLSSQDLDCIRSTWGSQEKPSDILQSGNAFSELGLYKEALGEFIKFVGKKDTPLQETAHLMVDSLLVAHPGGRILEPLNTFLKESDLSDKLRLDVIFTCGQDLLKRQMLEIAEDFFVLVKTEKPLYPGLSLELSKFGKAQKYSSRYAYLLEKNLVTAEKLQQALAIAKTRKKSVESVLMEEFRISKANVSESLKLFYNVPFKDFDPKIPVPHELVQKLKKTFLLENKWVPLSWDLNAVDILIDDPKNIIKTDQAQTLLNASHIRLFIGFKEDIDAYIHLFYKENHEEDDAMQNQAASSGFDMADIAFEEVEDDSDRGQEDTGEENSGHIVKMVDQILVTAYRKGASDIHIEPSPITKKTRIRYRIDGVCQEVLQLPNHTAKPLISRLKIMGRLDIAERRMPQDGKIKFKRKGVKPFELRLATLPTAGGFEDAVLRILAESGAMPLEKMGMSQRNLDCLQRVIRQPYGLVLVVGPTGSGKTTTLHAALGEINKPGIKIWTAEDPVEISQEGLRQVECQAKIGLDFARVMRAFLRADPDVIMIGEMRDHETASTGIEASLTGHLVFSTLHTNSAPETITRLLDMGLNPLNFSDAFLGVMAQRLVRRLCTDCKEAFHPTPEEFDEIQTYYGKGMEDAGLHYAEDLTLYRSAGCPECSNTGYRGRLGIHELLLGSAKIKQLIKRAAPTEEIFLQGASEGMTTLMQDGIAKVFQGLTDIEEVRRVCVS</sequence>
<dbReference type="CDD" id="cd01129">
    <property type="entry name" value="PulE-GspE-like"/>
    <property type="match status" value="1"/>
</dbReference>
<evidence type="ECO:0000313" key="6">
    <source>
        <dbReference type="Proteomes" id="UP000318307"/>
    </source>
</evidence>
<evidence type="ECO:0000256" key="1">
    <source>
        <dbReference type="ARBA" id="ARBA00006611"/>
    </source>
</evidence>
<keyword evidence="6" id="KW-1185">Reference proteome</keyword>
<proteinExistence type="inferred from homology"/>
<feature type="domain" description="Bacterial type II secretion system protein E" evidence="4">
    <location>
        <begin position="602"/>
        <end position="616"/>
    </location>
</feature>
<comment type="caution">
    <text evidence="5">The sequence shown here is derived from an EMBL/GenBank/DDBJ whole genome shotgun (WGS) entry which is preliminary data.</text>
</comment>
<dbReference type="GO" id="GO:0016887">
    <property type="term" value="F:ATP hydrolysis activity"/>
    <property type="evidence" value="ECO:0007669"/>
    <property type="project" value="TreeGrafter"/>
</dbReference>
<dbReference type="SUPFAM" id="SSF160246">
    <property type="entry name" value="EspE N-terminal domain-like"/>
    <property type="match status" value="1"/>
</dbReference>
<dbReference type="InterPro" id="IPR027417">
    <property type="entry name" value="P-loop_NTPase"/>
</dbReference>
<dbReference type="Pfam" id="PF00437">
    <property type="entry name" value="T2SSE"/>
    <property type="match status" value="1"/>
</dbReference>
<evidence type="ECO:0000313" key="5">
    <source>
        <dbReference type="EMBL" id="TWI74336.1"/>
    </source>
</evidence>
<reference evidence="5 6" key="1">
    <citation type="submission" date="2019-07" db="EMBL/GenBank/DDBJ databases">
        <title>Genome sequencing of 100 strains of the haloalkaliphilic chemolithoautotrophic sulfur-oxidizing bacterium Thioalkalivibrio.</title>
        <authorList>
            <person name="Muyzer G."/>
        </authorList>
    </citation>
    <scope>NUCLEOTIDE SEQUENCE [LARGE SCALE GENOMIC DNA]</scope>
    <source>
        <strain evidence="5 6">ASO4-4</strain>
    </source>
</reference>
<dbReference type="GO" id="GO:0005886">
    <property type="term" value="C:plasma membrane"/>
    <property type="evidence" value="ECO:0007669"/>
    <property type="project" value="TreeGrafter"/>
</dbReference>
<dbReference type="Pfam" id="PF05157">
    <property type="entry name" value="MshEN"/>
    <property type="match status" value="1"/>
</dbReference>
<dbReference type="EMBL" id="VLLC01000005">
    <property type="protein sequence ID" value="TWI74336.1"/>
    <property type="molecule type" value="Genomic_DNA"/>
</dbReference>
<dbReference type="OrthoDB" id="9805147at2"/>
<dbReference type="InterPro" id="IPR037257">
    <property type="entry name" value="T2SS_E_N_sf"/>
</dbReference>
<evidence type="ECO:0000256" key="3">
    <source>
        <dbReference type="ARBA" id="ARBA00022840"/>
    </source>
</evidence>
<dbReference type="InterPro" id="IPR003593">
    <property type="entry name" value="AAA+_ATPase"/>
</dbReference>
<keyword evidence="3" id="KW-0067">ATP-binding</keyword>
<evidence type="ECO:0000256" key="2">
    <source>
        <dbReference type="ARBA" id="ARBA00022741"/>
    </source>
</evidence>
<dbReference type="Proteomes" id="UP000318307">
    <property type="component" value="Unassembled WGS sequence"/>
</dbReference>